<dbReference type="WBParaSite" id="L893_g23366.t1">
    <property type="protein sequence ID" value="L893_g23366.t1"/>
    <property type="gene ID" value="L893_g23366"/>
</dbReference>
<reference evidence="2" key="1">
    <citation type="submission" date="2016-11" db="UniProtKB">
        <authorList>
            <consortium name="WormBaseParasite"/>
        </authorList>
    </citation>
    <scope>IDENTIFICATION</scope>
</reference>
<protein>
    <submittedName>
        <fullName evidence="2">F-box domain-containing protein</fullName>
    </submittedName>
</protein>
<keyword evidence="1" id="KW-1185">Reference proteome</keyword>
<evidence type="ECO:0000313" key="2">
    <source>
        <dbReference type="WBParaSite" id="L893_g23366.t1"/>
    </source>
</evidence>
<dbReference type="Proteomes" id="UP000095287">
    <property type="component" value="Unplaced"/>
</dbReference>
<dbReference type="AlphaFoldDB" id="A0A1I7Z7H4"/>
<name>A0A1I7Z7H4_9BILA</name>
<evidence type="ECO:0000313" key="1">
    <source>
        <dbReference type="Proteomes" id="UP000095287"/>
    </source>
</evidence>
<sequence>MESVPARFIESVLRSFGEVDRQLLQHVSSTWGQLAEVYWRKRGSLKILYDCDDQDAWHLYYTLDGFEHIKRRNLSREVFREMSKSITSFEFTPNHNLSRHWKMIDADDEDEMVQLLMRLDAPEKKLDFWWNVWKVSFVTMVSREMSKSITLFEFTPDHTLSRHWKMIDADDENEMVQLLMRLDAPEKKLDLWWNVLKVSFVTMVSRYPHFLRTFTSLWSETSDIIKLCKKLVSTGKLWEIYRPDAKQIRTNFWVDYFFSERCMSLCSYLTDLTVVLAIIDRWKHMDPRNLAFKKTVTVYKIKYFPQAFVNVGMTPIPMESNSEIVEKFRRRINLKRYDLMSMSLHRIDHPVDRRSSIYVLIGYDDGFDVFMLFR</sequence>
<accession>A0A1I7Z7H4</accession>
<proteinExistence type="predicted"/>
<organism evidence="1 2">
    <name type="scientific">Steinernema glaseri</name>
    <dbReference type="NCBI Taxonomy" id="37863"/>
    <lineage>
        <taxon>Eukaryota</taxon>
        <taxon>Metazoa</taxon>
        <taxon>Ecdysozoa</taxon>
        <taxon>Nematoda</taxon>
        <taxon>Chromadorea</taxon>
        <taxon>Rhabditida</taxon>
        <taxon>Tylenchina</taxon>
        <taxon>Panagrolaimomorpha</taxon>
        <taxon>Strongyloidoidea</taxon>
        <taxon>Steinernematidae</taxon>
        <taxon>Steinernema</taxon>
    </lineage>
</organism>